<dbReference type="OrthoDB" id="1115140at2"/>
<evidence type="ECO:0000256" key="7">
    <source>
        <dbReference type="SAM" id="Phobius"/>
    </source>
</evidence>
<dbReference type="Gene3D" id="3.30.450.20">
    <property type="entry name" value="PAS domain"/>
    <property type="match status" value="1"/>
</dbReference>
<organism evidence="11 12">
    <name type="scientific">Modestobacter caceresii</name>
    <dbReference type="NCBI Taxonomy" id="1522368"/>
    <lineage>
        <taxon>Bacteria</taxon>
        <taxon>Bacillati</taxon>
        <taxon>Actinomycetota</taxon>
        <taxon>Actinomycetes</taxon>
        <taxon>Geodermatophilales</taxon>
        <taxon>Geodermatophilaceae</taxon>
        <taxon>Modestobacter</taxon>
    </lineage>
</organism>
<keyword evidence="12" id="KW-1185">Reference proteome</keyword>
<dbReference type="SMART" id="SM00304">
    <property type="entry name" value="HAMP"/>
    <property type="match status" value="2"/>
</dbReference>
<protein>
    <submittedName>
        <fullName evidence="11">Chemotaxis protein</fullName>
    </submittedName>
</protein>
<dbReference type="STRING" id="1522368.IN07_08080"/>
<dbReference type="SUPFAM" id="SSF58104">
    <property type="entry name" value="Methyl-accepting chemotaxis protein (MCP) signaling domain"/>
    <property type="match status" value="1"/>
</dbReference>
<feature type="transmembrane region" description="Helical" evidence="7">
    <location>
        <begin position="364"/>
        <end position="386"/>
    </location>
</feature>
<name>A0A098YAD1_9ACTN</name>
<evidence type="ECO:0000313" key="11">
    <source>
        <dbReference type="EMBL" id="KGH47340.1"/>
    </source>
</evidence>
<dbReference type="PANTHER" id="PTHR32089:SF112">
    <property type="entry name" value="LYSOZYME-LIKE PROTEIN-RELATED"/>
    <property type="match status" value="1"/>
</dbReference>
<keyword evidence="1 7" id="KW-0812">Transmembrane</keyword>
<keyword evidence="8" id="KW-0732">Signal</keyword>
<dbReference type="PANTHER" id="PTHR32089">
    <property type="entry name" value="METHYL-ACCEPTING CHEMOTAXIS PROTEIN MCPB"/>
    <property type="match status" value="1"/>
</dbReference>
<evidence type="ECO:0000256" key="1">
    <source>
        <dbReference type="ARBA" id="ARBA00022692"/>
    </source>
</evidence>
<comment type="similarity">
    <text evidence="4">Belongs to the methyl-accepting chemotaxis (MCP) protein family.</text>
</comment>
<dbReference type="SUPFAM" id="SSF103190">
    <property type="entry name" value="Sensory domain-like"/>
    <property type="match status" value="1"/>
</dbReference>
<dbReference type="InterPro" id="IPR004090">
    <property type="entry name" value="Chemotax_Me-accpt_rcpt"/>
</dbReference>
<keyword evidence="7" id="KW-0472">Membrane</keyword>
<dbReference type="PRINTS" id="PR00260">
    <property type="entry name" value="CHEMTRNSDUCR"/>
</dbReference>
<feature type="domain" description="HAMP" evidence="10">
    <location>
        <begin position="388"/>
        <end position="442"/>
    </location>
</feature>
<dbReference type="GO" id="GO:0004888">
    <property type="term" value="F:transmembrane signaling receptor activity"/>
    <property type="evidence" value="ECO:0007669"/>
    <property type="project" value="InterPro"/>
</dbReference>
<dbReference type="InterPro" id="IPR003660">
    <property type="entry name" value="HAMP_dom"/>
</dbReference>
<evidence type="ECO:0000256" key="2">
    <source>
        <dbReference type="ARBA" id="ARBA00022989"/>
    </source>
</evidence>
<dbReference type="Pfam" id="PF00672">
    <property type="entry name" value="HAMP"/>
    <property type="match status" value="1"/>
</dbReference>
<feature type="domain" description="Methyl-accepting transducer" evidence="9">
    <location>
        <begin position="447"/>
        <end position="690"/>
    </location>
</feature>
<dbReference type="Gene3D" id="1.10.287.950">
    <property type="entry name" value="Methyl-accepting chemotaxis protein"/>
    <property type="match status" value="1"/>
</dbReference>
<dbReference type="GO" id="GO:0006935">
    <property type="term" value="P:chemotaxis"/>
    <property type="evidence" value="ECO:0007669"/>
    <property type="project" value="InterPro"/>
</dbReference>
<dbReference type="Proteomes" id="UP000029713">
    <property type="component" value="Unassembled WGS sequence"/>
</dbReference>
<gene>
    <name evidence="11" type="ORF">IN07_08080</name>
</gene>
<accession>A0A098YAD1</accession>
<feature type="signal peptide" evidence="8">
    <location>
        <begin position="1"/>
        <end position="21"/>
    </location>
</feature>
<sequence length="705" mass="72577">MRRGIRTKVVALAVASVTVTAAAMLAVSAWQSGEFADAAKADVQEMVQHSIEQTADGVYDVVSSQGDSIAAAVDNDLEVAGYVLQQAGGFGLGSATRNTVAWDAKNQVTGEVVPVALPRVEVGGTWLGKNADVAAPTPVVDQVQELVGGTATVFQRMNPAGDMLRVATNVVSATGSRAIGTYIPAVGAGGAPSPVVSAVLNGQTYRGTAFVVDSWYVTAYEPLFDADGQVIGMLYVGVKQENLPALRESLQTTAAGANGTVWALGGTGDRAGTVLISKDGQAEGTSLLEAQDADGKPWIQEVVAAAVGLEPGEQATVRYRDAATGTHTVQVSYYAPWDWVLVVDAQDSDFAAAVEGLEDGRSSMLSALVVSALLVGLAGLALAWWLGRRLTAPLEALRQRMAEIADGEGDLTQRVDDSAQDEVGELAGAFNRFVDKVAGTIRDIGSAAGSLAVSASGVARVADGLSERAARSRDQARHAHQAAADISSGVTSAAAGAEQMGSAIREIARSASDASNVGQGAVELAASTETAIAALGTSSREISDVVKVISAVAEQTNLLALNATIEAARAGEAGKGFAVVATEVKELAQESSRASEEIHKRVQSIQADTTAAVGSISQIVAVIREMNDHQTTIASAVEEQTAVTNELSRSVNSVADGATSVTDTMNDVTTDADRTAADVDSARSAARELDQLSGELNRLINVFTV</sequence>
<evidence type="ECO:0000256" key="3">
    <source>
        <dbReference type="ARBA" id="ARBA00023224"/>
    </source>
</evidence>
<evidence type="ECO:0000256" key="5">
    <source>
        <dbReference type="PROSITE-ProRule" id="PRU00284"/>
    </source>
</evidence>
<dbReference type="Pfam" id="PF00015">
    <property type="entry name" value="MCPsignal"/>
    <property type="match status" value="1"/>
</dbReference>
<evidence type="ECO:0000256" key="8">
    <source>
        <dbReference type="SAM" id="SignalP"/>
    </source>
</evidence>
<keyword evidence="3 5" id="KW-0807">Transducer</keyword>
<dbReference type="CDD" id="cd06225">
    <property type="entry name" value="HAMP"/>
    <property type="match status" value="1"/>
</dbReference>
<dbReference type="PROSITE" id="PS50885">
    <property type="entry name" value="HAMP"/>
    <property type="match status" value="1"/>
</dbReference>
<dbReference type="AlphaFoldDB" id="A0A098YAD1"/>
<feature type="region of interest" description="Disordered" evidence="6">
    <location>
        <begin position="470"/>
        <end position="490"/>
    </location>
</feature>
<evidence type="ECO:0000259" key="9">
    <source>
        <dbReference type="PROSITE" id="PS50111"/>
    </source>
</evidence>
<feature type="chain" id="PRO_5038944431" evidence="8">
    <location>
        <begin position="22"/>
        <end position="705"/>
    </location>
</feature>
<reference evidence="11 12" key="1">
    <citation type="submission" date="2014-07" db="EMBL/GenBank/DDBJ databases">
        <title>Biosystematic studies on Modestobacter strains isolated from extreme hyper-arid desert soil and from historic building.</title>
        <authorList>
            <person name="Bukarasam K."/>
            <person name="Bull A."/>
            <person name="Girard G."/>
            <person name="van Wezel G."/>
            <person name="Goodfellow M."/>
        </authorList>
    </citation>
    <scope>NUCLEOTIDE SEQUENCE [LARGE SCALE GENOMIC DNA]</scope>
    <source>
        <strain evidence="11 12">KNN45-2b</strain>
    </source>
</reference>
<evidence type="ECO:0000313" key="12">
    <source>
        <dbReference type="Proteomes" id="UP000029713"/>
    </source>
</evidence>
<keyword evidence="2 7" id="KW-1133">Transmembrane helix</keyword>
<comment type="caution">
    <text evidence="11">The sequence shown here is derived from an EMBL/GenBank/DDBJ whole genome shotgun (WGS) entry which is preliminary data.</text>
</comment>
<evidence type="ECO:0000256" key="4">
    <source>
        <dbReference type="ARBA" id="ARBA00029447"/>
    </source>
</evidence>
<dbReference type="EMBL" id="JPMX01000024">
    <property type="protein sequence ID" value="KGH47340.1"/>
    <property type="molecule type" value="Genomic_DNA"/>
</dbReference>
<dbReference type="Pfam" id="PF17201">
    <property type="entry name" value="Cache_3-Cache_2"/>
    <property type="match status" value="1"/>
</dbReference>
<evidence type="ECO:0000259" key="10">
    <source>
        <dbReference type="PROSITE" id="PS50885"/>
    </source>
</evidence>
<dbReference type="GO" id="GO:0007165">
    <property type="term" value="P:signal transduction"/>
    <property type="evidence" value="ECO:0007669"/>
    <property type="project" value="UniProtKB-KW"/>
</dbReference>
<dbReference type="InterPro" id="IPR033462">
    <property type="entry name" value="Cache_3-Cache_2"/>
</dbReference>
<dbReference type="InterPro" id="IPR004089">
    <property type="entry name" value="MCPsignal_dom"/>
</dbReference>
<dbReference type="PROSITE" id="PS50111">
    <property type="entry name" value="CHEMOTAXIS_TRANSDUC_2"/>
    <property type="match status" value="1"/>
</dbReference>
<dbReference type="SMART" id="SM00283">
    <property type="entry name" value="MA"/>
    <property type="match status" value="1"/>
</dbReference>
<proteinExistence type="inferred from homology"/>
<evidence type="ECO:0000256" key="6">
    <source>
        <dbReference type="SAM" id="MobiDB-lite"/>
    </source>
</evidence>
<dbReference type="InterPro" id="IPR029151">
    <property type="entry name" value="Sensor-like_sf"/>
</dbReference>
<dbReference type="GO" id="GO:0016020">
    <property type="term" value="C:membrane"/>
    <property type="evidence" value="ECO:0007669"/>
    <property type="project" value="InterPro"/>
</dbReference>